<dbReference type="AlphaFoldDB" id="A0A9D4A3R8"/>
<dbReference type="InterPro" id="IPR001220">
    <property type="entry name" value="Legume_lectin_dom"/>
</dbReference>
<proteinExistence type="predicted"/>
<accession>A0A9D4A3R8</accession>
<dbReference type="Gene3D" id="2.60.120.200">
    <property type="match status" value="1"/>
</dbReference>
<keyword evidence="4" id="KW-1185">Reference proteome</keyword>
<reference evidence="3 4" key="1">
    <citation type="journal article" date="2021" name="Plant Biotechnol. J.">
        <title>Multi-omics assisted identification of the key and species-specific regulatory components of drought-tolerant mechanisms in Gossypium stocksii.</title>
        <authorList>
            <person name="Yu D."/>
            <person name="Ke L."/>
            <person name="Zhang D."/>
            <person name="Wu Y."/>
            <person name="Sun Y."/>
            <person name="Mei J."/>
            <person name="Sun J."/>
            <person name="Sun Y."/>
        </authorList>
    </citation>
    <scope>NUCLEOTIDE SEQUENCE [LARGE SCALE GENOMIC DNA]</scope>
    <source>
        <strain evidence="4">cv. E1</strain>
        <tissue evidence="3">Leaf</tissue>
    </source>
</reference>
<evidence type="ECO:0000313" key="4">
    <source>
        <dbReference type="Proteomes" id="UP000828251"/>
    </source>
</evidence>
<dbReference type="SUPFAM" id="SSF49899">
    <property type="entry name" value="Concanavalin A-like lectins/glucanases"/>
    <property type="match status" value="1"/>
</dbReference>
<evidence type="ECO:0000259" key="2">
    <source>
        <dbReference type="Pfam" id="PF00139"/>
    </source>
</evidence>
<feature type="domain" description="Legume lectin" evidence="2">
    <location>
        <begin position="6"/>
        <end position="64"/>
    </location>
</feature>
<keyword evidence="1" id="KW-0430">Lectin</keyword>
<organism evidence="3 4">
    <name type="scientific">Gossypium stocksii</name>
    <dbReference type="NCBI Taxonomy" id="47602"/>
    <lineage>
        <taxon>Eukaryota</taxon>
        <taxon>Viridiplantae</taxon>
        <taxon>Streptophyta</taxon>
        <taxon>Embryophyta</taxon>
        <taxon>Tracheophyta</taxon>
        <taxon>Spermatophyta</taxon>
        <taxon>Magnoliopsida</taxon>
        <taxon>eudicotyledons</taxon>
        <taxon>Gunneridae</taxon>
        <taxon>Pentapetalae</taxon>
        <taxon>rosids</taxon>
        <taxon>malvids</taxon>
        <taxon>Malvales</taxon>
        <taxon>Malvaceae</taxon>
        <taxon>Malvoideae</taxon>
        <taxon>Gossypium</taxon>
    </lineage>
</organism>
<evidence type="ECO:0000256" key="1">
    <source>
        <dbReference type="ARBA" id="ARBA00022734"/>
    </source>
</evidence>
<dbReference type="Pfam" id="PF00139">
    <property type="entry name" value="Lectin_legB"/>
    <property type="match status" value="1"/>
</dbReference>
<dbReference type="GO" id="GO:0030246">
    <property type="term" value="F:carbohydrate binding"/>
    <property type="evidence" value="ECO:0007669"/>
    <property type="project" value="UniProtKB-KW"/>
</dbReference>
<dbReference type="Proteomes" id="UP000828251">
    <property type="component" value="Unassembled WGS sequence"/>
</dbReference>
<protein>
    <recommendedName>
        <fullName evidence="2">Legume lectin domain-containing protein</fullName>
    </recommendedName>
</protein>
<dbReference type="InterPro" id="IPR013320">
    <property type="entry name" value="ConA-like_dom_sf"/>
</dbReference>
<gene>
    <name evidence="3" type="ORF">J1N35_024054</name>
</gene>
<comment type="caution">
    <text evidence="3">The sequence shown here is derived from an EMBL/GenBank/DDBJ whole genome shotgun (WGS) entry which is preliminary data.</text>
</comment>
<evidence type="ECO:0000313" key="3">
    <source>
        <dbReference type="EMBL" id="KAH1084293.1"/>
    </source>
</evidence>
<name>A0A9D4A3R8_9ROSI</name>
<sequence length="82" mass="9110">MLYLDEDESQLILRRNSYIVFGAIQVTPDVNGDSMENLSGRALYTKPFRLWKGNHTTIASFNTSSSSISSTKPLVVAKALPF</sequence>
<dbReference type="EMBL" id="JAIQCV010000007">
    <property type="protein sequence ID" value="KAH1084293.1"/>
    <property type="molecule type" value="Genomic_DNA"/>
</dbReference>